<feature type="signal peptide" evidence="2">
    <location>
        <begin position="1"/>
        <end position="36"/>
    </location>
</feature>
<comment type="caution">
    <text evidence="3">The sequence shown here is derived from an EMBL/GenBank/DDBJ whole genome shotgun (WGS) entry which is preliminary data.</text>
</comment>
<evidence type="ECO:0000313" key="4">
    <source>
        <dbReference type="Proteomes" id="UP001217485"/>
    </source>
</evidence>
<evidence type="ECO:0000256" key="1">
    <source>
        <dbReference type="SAM" id="MobiDB-lite"/>
    </source>
</evidence>
<proteinExistence type="predicted"/>
<feature type="compositionally biased region" description="Low complexity" evidence="1">
    <location>
        <begin position="80"/>
        <end position="92"/>
    </location>
</feature>
<name>A0ABT5C482_9BACT</name>
<keyword evidence="4" id="KW-1185">Reference proteome</keyword>
<organism evidence="3 4">
    <name type="scientific">Sorangium atrum</name>
    <dbReference type="NCBI Taxonomy" id="2995308"/>
    <lineage>
        <taxon>Bacteria</taxon>
        <taxon>Pseudomonadati</taxon>
        <taxon>Myxococcota</taxon>
        <taxon>Polyangia</taxon>
        <taxon>Polyangiales</taxon>
        <taxon>Polyangiaceae</taxon>
        <taxon>Sorangium</taxon>
    </lineage>
</organism>
<feature type="compositionally biased region" description="Gly residues" evidence="1">
    <location>
        <begin position="47"/>
        <end position="64"/>
    </location>
</feature>
<feature type="chain" id="PRO_5046547738" description="Cytochrome c domain-containing protein" evidence="2">
    <location>
        <begin position="37"/>
        <end position="529"/>
    </location>
</feature>
<gene>
    <name evidence="3" type="ORF">POL72_25995</name>
</gene>
<evidence type="ECO:0008006" key="5">
    <source>
        <dbReference type="Google" id="ProtNLM"/>
    </source>
</evidence>
<dbReference type="PROSITE" id="PS51257">
    <property type="entry name" value="PROKAR_LIPOPROTEIN"/>
    <property type="match status" value="1"/>
</dbReference>
<dbReference type="Proteomes" id="UP001217485">
    <property type="component" value="Unassembled WGS sequence"/>
</dbReference>
<reference evidence="3 4" key="1">
    <citation type="submission" date="2023-01" db="EMBL/GenBank/DDBJ databases">
        <title>Minimal conservation of predation-associated metabolite biosynthetic gene clusters underscores biosynthetic potential of Myxococcota including descriptions for ten novel species: Archangium lansinium sp. nov., Myxococcus landrumus sp. nov., Nannocystis bai.</title>
        <authorList>
            <person name="Ahearne A."/>
            <person name="Stevens C."/>
            <person name="Dowd S."/>
        </authorList>
    </citation>
    <scope>NUCLEOTIDE SEQUENCE [LARGE SCALE GENOMIC DNA]</scope>
    <source>
        <strain evidence="3 4">WIWO2</strain>
    </source>
</reference>
<keyword evidence="2" id="KW-0732">Signal</keyword>
<sequence length="529" mass="56030">MRFIDLHQGSATDLRTSRRGLATLAALAALLLSACAGDDGNSLSGASEGGAGGPDATGGTGGAGSQSSVNSGSGAGSGAGSQASTGADSGPGAVSGSGGAGVGGGPDDHPAYDHCESGYMPHPSDSDPNMKDGPAEFFPPGNNDPNIVDTTVQPQVLDWMYENRWQDAHVEWHAIRACNFGGAGSKVGICDFKQLVPKDQNCQTAGDGYQFLVFHRHMIQALQQLWPNHKEQFTGFTKFPTKAEDVPPQWRSAWKNWDADALAAGKIGDEIDKPENLARFKDEGELGFWLQCNVGQKLAGAASMPWVGLHFVLHAKWARPGNTTHGVNNTSANIDNYMFWKLHGWIDNVWEKYRLAKGLLPTDKKLKDDLVAQCREMDTEIKIIKDNLDPEDVRDPNAPLPVESGYFHEKVRPIFESATNLCSGCHAESGANAGLSLGGHLSSREIVDGLVNVPSRDGGQFKLVVPGDPDHSWLYLKAAGKAEGAGCQQTSTAQCISGVMPPSTGGPTVSPAQLEILRKWIADGAAGPP</sequence>
<accession>A0ABT5C482</accession>
<protein>
    <recommendedName>
        <fullName evidence="5">Cytochrome c domain-containing protein</fullName>
    </recommendedName>
</protein>
<evidence type="ECO:0000313" key="3">
    <source>
        <dbReference type="EMBL" id="MDC0681219.1"/>
    </source>
</evidence>
<feature type="region of interest" description="Disordered" evidence="1">
    <location>
        <begin position="46"/>
        <end position="147"/>
    </location>
</feature>
<feature type="compositionally biased region" description="Basic and acidic residues" evidence="1">
    <location>
        <begin position="106"/>
        <end position="116"/>
    </location>
</feature>
<dbReference type="RefSeq" id="WP_272098261.1">
    <property type="nucleotide sequence ID" value="NZ_JAQNDK010000003.1"/>
</dbReference>
<evidence type="ECO:0000256" key="2">
    <source>
        <dbReference type="SAM" id="SignalP"/>
    </source>
</evidence>
<feature type="compositionally biased region" description="Gly residues" evidence="1">
    <location>
        <begin position="93"/>
        <end position="105"/>
    </location>
</feature>
<dbReference type="EMBL" id="JAQNDK010000003">
    <property type="protein sequence ID" value="MDC0681219.1"/>
    <property type="molecule type" value="Genomic_DNA"/>
</dbReference>
<feature type="compositionally biased region" description="Basic and acidic residues" evidence="1">
    <location>
        <begin position="124"/>
        <end position="134"/>
    </location>
</feature>